<feature type="region of interest" description="Disordered" evidence="1">
    <location>
        <begin position="1"/>
        <end position="20"/>
    </location>
</feature>
<dbReference type="AlphaFoldDB" id="A0A6A6YBZ1"/>
<reference evidence="4" key="3">
    <citation type="submission" date="2025-04" db="UniProtKB">
        <authorList>
            <consortium name="RefSeq"/>
        </authorList>
    </citation>
    <scope>IDENTIFICATION</scope>
    <source>
        <strain evidence="4">CBS 304.34</strain>
    </source>
</reference>
<sequence length="105" mass="11304">MANELAPPDDPPDDGALSPYPALRSSVLLQSPELPMIPSASPASVSPSASQTSISFSETVASFGAWPCCSTNWQLEDFLSMFGEFATQRRREMPPATCLRTLRAL</sequence>
<evidence type="ECO:0000313" key="2">
    <source>
        <dbReference type="EMBL" id="KAF2806129.1"/>
    </source>
</evidence>
<keyword evidence="3" id="KW-1185">Reference proteome</keyword>
<protein>
    <submittedName>
        <fullName evidence="2 4">Uncharacterized protein</fullName>
    </submittedName>
</protein>
<evidence type="ECO:0000256" key="1">
    <source>
        <dbReference type="SAM" id="MobiDB-lite"/>
    </source>
</evidence>
<dbReference type="GeneID" id="54464729"/>
<feature type="non-terminal residue" evidence="2">
    <location>
        <position position="1"/>
    </location>
</feature>
<evidence type="ECO:0000313" key="4">
    <source>
        <dbReference type="RefSeq" id="XP_033573093.1"/>
    </source>
</evidence>
<organism evidence="2">
    <name type="scientific">Mytilinidion resinicola</name>
    <dbReference type="NCBI Taxonomy" id="574789"/>
    <lineage>
        <taxon>Eukaryota</taxon>
        <taxon>Fungi</taxon>
        <taxon>Dikarya</taxon>
        <taxon>Ascomycota</taxon>
        <taxon>Pezizomycotina</taxon>
        <taxon>Dothideomycetes</taxon>
        <taxon>Pleosporomycetidae</taxon>
        <taxon>Mytilinidiales</taxon>
        <taxon>Mytilinidiaceae</taxon>
        <taxon>Mytilinidion</taxon>
    </lineage>
</organism>
<name>A0A6A6YBZ1_9PEZI</name>
<dbReference type="Proteomes" id="UP000504636">
    <property type="component" value="Unplaced"/>
</dbReference>
<reference evidence="2 4" key="1">
    <citation type="journal article" date="2020" name="Stud. Mycol.">
        <title>101 Dothideomycetes genomes: a test case for predicting lifestyles and emergence of pathogens.</title>
        <authorList>
            <person name="Haridas S."/>
            <person name="Albert R."/>
            <person name="Binder M."/>
            <person name="Bloem J."/>
            <person name="Labutti K."/>
            <person name="Salamov A."/>
            <person name="Andreopoulos B."/>
            <person name="Baker S."/>
            <person name="Barry K."/>
            <person name="Bills G."/>
            <person name="Bluhm B."/>
            <person name="Cannon C."/>
            <person name="Castanera R."/>
            <person name="Culley D."/>
            <person name="Daum C."/>
            <person name="Ezra D."/>
            <person name="Gonzalez J."/>
            <person name="Henrissat B."/>
            <person name="Kuo A."/>
            <person name="Liang C."/>
            <person name="Lipzen A."/>
            <person name="Lutzoni F."/>
            <person name="Magnuson J."/>
            <person name="Mondo S."/>
            <person name="Nolan M."/>
            <person name="Ohm R."/>
            <person name="Pangilinan J."/>
            <person name="Park H.-J."/>
            <person name="Ramirez L."/>
            <person name="Alfaro M."/>
            <person name="Sun H."/>
            <person name="Tritt A."/>
            <person name="Yoshinaga Y."/>
            <person name="Zwiers L.-H."/>
            <person name="Turgeon B."/>
            <person name="Goodwin S."/>
            <person name="Spatafora J."/>
            <person name="Crous P."/>
            <person name="Grigoriev I."/>
        </authorList>
    </citation>
    <scope>NUCLEOTIDE SEQUENCE</scope>
    <source>
        <strain evidence="2 4">CBS 304.34</strain>
    </source>
</reference>
<proteinExistence type="predicted"/>
<gene>
    <name evidence="2 4" type="ORF">BDZ99DRAFT_501636</name>
</gene>
<accession>A0A6A6YBZ1</accession>
<evidence type="ECO:0000313" key="3">
    <source>
        <dbReference type="Proteomes" id="UP000504636"/>
    </source>
</evidence>
<reference evidence="4" key="2">
    <citation type="submission" date="2020-04" db="EMBL/GenBank/DDBJ databases">
        <authorList>
            <consortium name="NCBI Genome Project"/>
        </authorList>
    </citation>
    <scope>NUCLEOTIDE SEQUENCE</scope>
    <source>
        <strain evidence="4">CBS 304.34</strain>
    </source>
</reference>
<dbReference type="EMBL" id="MU003708">
    <property type="protein sequence ID" value="KAF2806129.1"/>
    <property type="molecule type" value="Genomic_DNA"/>
</dbReference>
<dbReference type="RefSeq" id="XP_033573093.1">
    <property type="nucleotide sequence ID" value="XM_033723836.1"/>
</dbReference>